<evidence type="ECO:0000313" key="5">
    <source>
        <dbReference type="EMBL" id="MBP2296174.1"/>
    </source>
</evidence>
<dbReference type="CDD" id="cd07377">
    <property type="entry name" value="WHTH_GntR"/>
    <property type="match status" value="1"/>
</dbReference>
<evidence type="ECO:0000256" key="1">
    <source>
        <dbReference type="ARBA" id="ARBA00023015"/>
    </source>
</evidence>
<dbReference type="InterPro" id="IPR000524">
    <property type="entry name" value="Tscrpt_reg_HTH_GntR"/>
</dbReference>
<gene>
    <name evidence="5" type="ORF">J2851_005989</name>
</gene>
<dbReference type="InterPro" id="IPR036388">
    <property type="entry name" value="WH-like_DNA-bd_sf"/>
</dbReference>
<dbReference type="Gene3D" id="3.40.1410.10">
    <property type="entry name" value="Chorismate lyase-like"/>
    <property type="match status" value="1"/>
</dbReference>
<keyword evidence="6" id="KW-1185">Reference proteome</keyword>
<dbReference type="InterPro" id="IPR050679">
    <property type="entry name" value="Bact_HTH_transcr_reg"/>
</dbReference>
<accession>A0ABS4SUD4</accession>
<dbReference type="Gene3D" id="1.10.10.10">
    <property type="entry name" value="Winged helix-like DNA-binding domain superfamily/Winged helix DNA-binding domain"/>
    <property type="match status" value="1"/>
</dbReference>
<dbReference type="PANTHER" id="PTHR44846:SF1">
    <property type="entry name" value="MANNOSYL-D-GLYCERATE TRANSPORT_METABOLISM SYSTEM REPRESSOR MNGR-RELATED"/>
    <property type="match status" value="1"/>
</dbReference>
<evidence type="ECO:0000256" key="3">
    <source>
        <dbReference type="ARBA" id="ARBA00023163"/>
    </source>
</evidence>
<proteinExistence type="predicted"/>
<dbReference type="SUPFAM" id="SSF46785">
    <property type="entry name" value="Winged helix' DNA-binding domain"/>
    <property type="match status" value="1"/>
</dbReference>
<dbReference type="InterPro" id="IPR036390">
    <property type="entry name" value="WH_DNA-bd_sf"/>
</dbReference>
<dbReference type="PANTHER" id="PTHR44846">
    <property type="entry name" value="MANNOSYL-D-GLYCERATE TRANSPORT/METABOLISM SYSTEM REPRESSOR MNGR-RELATED"/>
    <property type="match status" value="1"/>
</dbReference>
<dbReference type="Pfam" id="PF07702">
    <property type="entry name" value="UTRA"/>
    <property type="match status" value="1"/>
</dbReference>
<keyword evidence="3" id="KW-0804">Transcription</keyword>
<dbReference type="SMART" id="SM00866">
    <property type="entry name" value="UTRA"/>
    <property type="match status" value="1"/>
</dbReference>
<name>A0ABS4SUD4_9PROT</name>
<comment type="caution">
    <text evidence="5">The sequence shown here is derived from an EMBL/GenBank/DDBJ whole genome shotgun (WGS) entry which is preliminary data.</text>
</comment>
<dbReference type="InterPro" id="IPR011663">
    <property type="entry name" value="UTRA"/>
</dbReference>
<feature type="domain" description="HTH gntR-type" evidence="4">
    <location>
        <begin position="21"/>
        <end position="89"/>
    </location>
</feature>
<keyword evidence="1" id="KW-0805">Transcription regulation</keyword>
<dbReference type="Pfam" id="PF00392">
    <property type="entry name" value="GntR"/>
    <property type="match status" value="1"/>
</dbReference>
<dbReference type="PROSITE" id="PS50949">
    <property type="entry name" value="HTH_GNTR"/>
    <property type="match status" value="1"/>
</dbReference>
<dbReference type="SMART" id="SM00345">
    <property type="entry name" value="HTH_GNTR"/>
    <property type="match status" value="1"/>
</dbReference>
<keyword evidence="2" id="KW-0238">DNA-binding</keyword>
<protein>
    <submittedName>
        <fullName evidence="5">GntR family transcriptional regulator</fullName>
    </submittedName>
</protein>
<dbReference type="Proteomes" id="UP000781958">
    <property type="component" value="Unassembled WGS sequence"/>
</dbReference>
<reference evidence="5 6" key="1">
    <citation type="submission" date="2021-03" db="EMBL/GenBank/DDBJ databases">
        <title>Genomic Encyclopedia of Type Strains, Phase III (KMG-III): the genomes of soil and plant-associated and newly described type strains.</title>
        <authorList>
            <person name="Whitman W."/>
        </authorList>
    </citation>
    <scope>NUCLEOTIDE SEQUENCE [LARGE SCALE GENOMIC DNA]</scope>
    <source>
        <strain evidence="5 6">IMMIB AFH-6</strain>
    </source>
</reference>
<organism evidence="5 6">
    <name type="scientific">Azospirillum rugosum</name>
    <dbReference type="NCBI Taxonomy" id="416170"/>
    <lineage>
        <taxon>Bacteria</taxon>
        <taxon>Pseudomonadati</taxon>
        <taxon>Pseudomonadota</taxon>
        <taxon>Alphaproteobacteria</taxon>
        <taxon>Rhodospirillales</taxon>
        <taxon>Azospirillaceae</taxon>
        <taxon>Azospirillum</taxon>
    </lineage>
</organism>
<dbReference type="SUPFAM" id="SSF64288">
    <property type="entry name" value="Chorismate lyase-like"/>
    <property type="match status" value="1"/>
</dbReference>
<dbReference type="EMBL" id="JAGINP010000028">
    <property type="protein sequence ID" value="MBP2296174.1"/>
    <property type="molecule type" value="Genomic_DNA"/>
</dbReference>
<evidence type="ECO:0000259" key="4">
    <source>
        <dbReference type="PROSITE" id="PS50949"/>
    </source>
</evidence>
<dbReference type="RefSeq" id="WP_209770987.1">
    <property type="nucleotide sequence ID" value="NZ_JAGINP010000028.1"/>
</dbReference>
<evidence type="ECO:0000313" key="6">
    <source>
        <dbReference type="Proteomes" id="UP000781958"/>
    </source>
</evidence>
<dbReference type="InterPro" id="IPR028978">
    <property type="entry name" value="Chorismate_lyase_/UTRA_dom_sf"/>
</dbReference>
<sequence length="256" mass="28411">MTDNEAAVPKKQASGQIELPVPLYEHVKRRMAEAILLGEWPPGMVLPGEVALAAEYGVAVGTMRRALADLTADGMLMRRRKTGTIVTGRTPQHSLRFFFQYYRMHGPDGRLLTSEAEVTRLAIEPATSAEALLFGEAEGEPLLRIERVRRVDGRAVMRSRMALVARRLPNFPMEPAEVPQRLYIHLLDAYGIRISAVREQVSAGLATDDDRAVLGLPDPSALLVIDEEAFDQAGTLTIIGHHRTLADNHRYVNEVR</sequence>
<evidence type="ECO:0000256" key="2">
    <source>
        <dbReference type="ARBA" id="ARBA00023125"/>
    </source>
</evidence>